<evidence type="ECO:0000313" key="1">
    <source>
        <dbReference type="EMBL" id="SVA49916.1"/>
    </source>
</evidence>
<protein>
    <submittedName>
        <fullName evidence="1">Uncharacterized protein</fullName>
    </submittedName>
</protein>
<dbReference type="AlphaFoldDB" id="A0A381WBJ6"/>
<sequence length="182" mass="21001">MTAAKLYRYECKNPKCNRTYALPEVVLTGTLNRDKWYAWSQTREDCVRTRVFEVMVDRKTRKTEKRMVVHYKCGLKNCLRSREDICHCGTPFDWPSRPANVAKDTVSPEFQDLLDRMWFDEDFARGVRKIARDYAKGVRIGMTGSGVNPELVELEIEVAVSDVGSEVGDLDQEAPEEEELVQ</sequence>
<organism evidence="1">
    <name type="scientific">marine metagenome</name>
    <dbReference type="NCBI Taxonomy" id="408172"/>
    <lineage>
        <taxon>unclassified sequences</taxon>
        <taxon>metagenomes</taxon>
        <taxon>ecological metagenomes</taxon>
    </lineage>
</organism>
<reference evidence="1" key="1">
    <citation type="submission" date="2018-05" db="EMBL/GenBank/DDBJ databases">
        <authorList>
            <person name="Lanie J.A."/>
            <person name="Ng W.-L."/>
            <person name="Kazmierczak K.M."/>
            <person name="Andrzejewski T.M."/>
            <person name="Davidsen T.M."/>
            <person name="Wayne K.J."/>
            <person name="Tettelin H."/>
            <person name="Glass J.I."/>
            <person name="Rusch D."/>
            <person name="Podicherti R."/>
            <person name="Tsui H.-C.T."/>
            <person name="Winkler M.E."/>
        </authorList>
    </citation>
    <scope>NUCLEOTIDE SEQUENCE</scope>
</reference>
<proteinExistence type="predicted"/>
<dbReference type="EMBL" id="UINC01011297">
    <property type="protein sequence ID" value="SVA49916.1"/>
    <property type="molecule type" value="Genomic_DNA"/>
</dbReference>
<accession>A0A381WBJ6</accession>
<name>A0A381WBJ6_9ZZZZ</name>
<gene>
    <name evidence="1" type="ORF">METZ01_LOCUS102770</name>
</gene>